<evidence type="ECO:0000256" key="1">
    <source>
        <dbReference type="SAM" id="Phobius"/>
    </source>
</evidence>
<name>A0A2N5ZDM7_MUIH1</name>
<organism evidence="2 3">
    <name type="scientific">Muiribacterium halophilum</name>
    <dbReference type="NCBI Taxonomy" id="2053465"/>
    <lineage>
        <taxon>Bacteria</taxon>
        <taxon>Candidatus Muiribacteriota</taxon>
        <taxon>Candidatus Muiribacteriia</taxon>
        <taxon>Candidatus Muiribacteriales</taxon>
        <taxon>Candidatus Muiribacteriaceae</taxon>
        <taxon>Candidatus Muiribacterium</taxon>
    </lineage>
</organism>
<dbReference type="Gene3D" id="3.30.450.20">
    <property type="entry name" value="PAS domain"/>
    <property type="match status" value="1"/>
</dbReference>
<keyword evidence="1" id="KW-0812">Transmembrane</keyword>
<keyword evidence="1" id="KW-0472">Membrane</keyword>
<comment type="caution">
    <text evidence="2">The sequence shown here is derived from an EMBL/GenBank/DDBJ whole genome shotgun (WGS) entry which is preliminary data.</text>
</comment>
<proteinExistence type="predicted"/>
<evidence type="ECO:0000313" key="2">
    <source>
        <dbReference type="EMBL" id="PLX16782.1"/>
    </source>
</evidence>
<dbReference type="AlphaFoldDB" id="A0A2N5ZDM7"/>
<reference evidence="2 3" key="1">
    <citation type="submission" date="2017-11" db="EMBL/GenBank/DDBJ databases">
        <title>Genome-resolved metagenomics identifies genetic mobility, metabolic interactions, and unexpected diversity in perchlorate-reducing communities.</title>
        <authorList>
            <person name="Barnum T.P."/>
            <person name="Figueroa I.A."/>
            <person name="Carlstrom C.I."/>
            <person name="Lucas L.N."/>
            <person name="Engelbrektson A.L."/>
            <person name="Coates J.D."/>
        </authorList>
    </citation>
    <scope>NUCLEOTIDE SEQUENCE [LARGE SCALE GENOMIC DNA]</scope>
    <source>
        <strain evidence="2">BM706</strain>
    </source>
</reference>
<dbReference type="Proteomes" id="UP000234857">
    <property type="component" value="Unassembled WGS sequence"/>
</dbReference>
<protein>
    <recommendedName>
        <fullName evidence="4">Cache domain-containing protein</fullName>
    </recommendedName>
</protein>
<sequence>MKRYLIFFMLTVLLLTGEVYLDTYVQKRINSNINEYISIYVDEIRTQIEDVRSLLETITKYKVFREFDLPAMKDILTTHIQKNRIFKALYIINKEGKESANITNFPDIYLDKSSNLWFSEVIKGAYSGFISDVNFVGPEKTPSFTMAILMRDSQFRVNGLIAGEVDISYLFSQKIKETNNPYFKRILVSNDAGYILRDSLQESFRSLKFVPERIKSNEIILKTSSLSRLKVSNMPSWQLNFLLYRYNTYAELYFLRGLFIIIFLLLIGLFFLVGRKDVKKL</sequence>
<keyword evidence="1" id="KW-1133">Transmembrane helix</keyword>
<gene>
    <name evidence="2" type="ORF">C0601_09350</name>
</gene>
<evidence type="ECO:0000313" key="3">
    <source>
        <dbReference type="Proteomes" id="UP000234857"/>
    </source>
</evidence>
<feature type="transmembrane region" description="Helical" evidence="1">
    <location>
        <begin position="253"/>
        <end position="273"/>
    </location>
</feature>
<dbReference type="EMBL" id="PKTG01000106">
    <property type="protein sequence ID" value="PLX16782.1"/>
    <property type="molecule type" value="Genomic_DNA"/>
</dbReference>
<evidence type="ECO:0008006" key="4">
    <source>
        <dbReference type="Google" id="ProtNLM"/>
    </source>
</evidence>
<accession>A0A2N5ZDM7</accession>